<gene>
    <name evidence="2" type="ORF">CU102_12665</name>
</gene>
<dbReference type="AlphaFoldDB" id="A0A2P7BQ45"/>
<protein>
    <submittedName>
        <fullName evidence="2">Uncharacterized protein</fullName>
    </submittedName>
</protein>
<evidence type="ECO:0000313" key="2">
    <source>
        <dbReference type="EMBL" id="PSH68608.1"/>
    </source>
</evidence>
<dbReference type="PROSITE" id="PS51257">
    <property type="entry name" value="PROKAR_LIPOPROTEIN"/>
    <property type="match status" value="1"/>
</dbReference>
<organism evidence="2 3">
    <name type="scientific">Phyllobacterium brassicacearum</name>
    <dbReference type="NCBI Taxonomy" id="314235"/>
    <lineage>
        <taxon>Bacteria</taxon>
        <taxon>Pseudomonadati</taxon>
        <taxon>Pseudomonadota</taxon>
        <taxon>Alphaproteobacteria</taxon>
        <taxon>Hyphomicrobiales</taxon>
        <taxon>Phyllobacteriaceae</taxon>
        <taxon>Phyllobacterium</taxon>
    </lineage>
</organism>
<reference evidence="3" key="1">
    <citation type="submission" date="2017-11" db="EMBL/GenBank/DDBJ databases">
        <authorList>
            <person name="Kuznetsova I."/>
            <person name="Sazanova A."/>
            <person name="Chirak E."/>
            <person name="Safronova V."/>
            <person name="Willems A."/>
        </authorList>
    </citation>
    <scope>NUCLEOTIDE SEQUENCE [LARGE SCALE GENOMIC DNA]</scope>
    <source>
        <strain evidence="3">STM 196</strain>
    </source>
</reference>
<accession>A0A2P7BQ45</accession>
<keyword evidence="1" id="KW-1133">Transmembrane helix</keyword>
<evidence type="ECO:0000256" key="1">
    <source>
        <dbReference type="SAM" id="Phobius"/>
    </source>
</evidence>
<sequence>MSNAVKDSSDTSENLSKGRILLFVIPIMVLAACASSEKKWVQSEDPVTPADKDLVQCKYQAAGSTAALATNSSARSKEEANLVNACMQAKGYKQ</sequence>
<dbReference type="Proteomes" id="UP000241444">
    <property type="component" value="Unassembled WGS sequence"/>
</dbReference>
<name>A0A2P7BQ45_9HYPH</name>
<dbReference type="EMBL" id="PGGO01000008">
    <property type="protein sequence ID" value="PSH68608.1"/>
    <property type="molecule type" value="Genomic_DNA"/>
</dbReference>
<evidence type="ECO:0000313" key="3">
    <source>
        <dbReference type="Proteomes" id="UP000241444"/>
    </source>
</evidence>
<feature type="transmembrane region" description="Helical" evidence="1">
    <location>
        <begin position="20"/>
        <end position="36"/>
    </location>
</feature>
<dbReference type="RefSeq" id="WP_106711463.1">
    <property type="nucleotide sequence ID" value="NZ_PGGO01000008.1"/>
</dbReference>
<dbReference type="OrthoDB" id="8116853at2"/>
<keyword evidence="3" id="KW-1185">Reference proteome</keyword>
<keyword evidence="1" id="KW-0812">Transmembrane</keyword>
<proteinExistence type="predicted"/>
<keyword evidence="1" id="KW-0472">Membrane</keyword>
<comment type="caution">
    <text evidence="2">The sequence shown here is derived from an EMBL/GenBank/DDBJ whole genome shotgun (WGS) entry which is preliminary data.</text>
</comment>